<feature type="domain" description="Response regulatory" evidence="2">
    <location>
        <begin position="2"/>
        <end position="118"/>
    </location>
</feature>
<evidence type="ECO:0000313" key="3">
    <source>
        <dbReference type="EMBL" id="QIL50166.1"/>
    </source>
</evidence>
<dbReference type="PROSITE" id="PS50110">
    <property type="entry name" value="RESPONSE_REGULATORY"/>
    <property type="match status" value="1"/>
</dbReference>
<dbReference type="PANTHER" id="PTHR43228:SF8">
    <property type="entry name" value="TRANSCRIPTIONAL REGULATORY PROTEIN GLNL"/>
    <property type="match status" value="1"/>
</dbReference>
<evidence type="ECO:0000259" key="2">
    <source>
        <dbReference type="PROSITE" id="PS50110"/>
    </source>
</evidence>
<dbReference type="InterPro" id="IPR052048">
    <property type="entry name" value="ST_Response_Regulator"/>
</dbReference>
<name>A0A6G8AYT3_9LACO</name>
<dbReference type="GO" id="GO:0000160">
    <property type="term" value="P:phosphorelay signal transduction system"/>
    <property type="evidence" value="ECO:0007669"/>
    <property type="project" value="InterPro"/>
</dbReference>
<gene>
    <name evidence="3" type="ORF">G7084_01795</name>
</gene>
<dbReference type="EMBL" id="CP049888">
    <property type="protein sequence ID" value="QIL50166.1"/>
    <property type="molecule type" value="Genomic_DNA"/>
</dbReference>
<proteinExistence type="predicted"/>
<accession>A0A6G8AYT3</accession>
<dbReference type="InterPro" id="IPR011006">
    <property type="entry name" value="CheY-like_superfamily"/>
</dbReference>
<dbReference type="PANTHER" id="PTHR43228">
    <property type="entry name" value="TWO-COMPONENT RESPONSE REGULATOR"/>
    <property type="match status" value="1"/>
</dbReference>
<dbReference type="SMART" id="SM00448">
    <property type="entry name" value="REC"/>
    <property type="match status" value="1"/>
</dbReference>
<dbReference type="SUPFAM" id="SSF52172">
    <property type="entry name" value="CheY-like"/>
    <property type="match status" value="1"/>
</dbReference>
<keyword evidence="4" id="KW-1185">Reference proteome</keyword>
<evidence type="ECO:0000256" key="1">
    <source>
        <dbReference type="PROSITE-ProRule" id="PRU00169"/>
    </source>
</evidence>
<dbReference type="AlphaFoldDB" id="A0A6G8AYT3"/>
<dbReference type="KEGG" id="wco:G7084_01795"/>
<reference evidence="3 4" key="1">
    <citation type="submission" date="2020-03" db="EMBL/GenBank/DDBJ databases">
        <title>Weissella sp. nov., isolated from Cybister lewisianus.</title>
        <authorList>
            <person name="Hyun D.-W."/>
            <person name="Bae J.-W."/>
        </authorList>
    </citation>
    <scope>NUCLEOTIDE SEQUENCE [LARGE SCALE GENOMIC DNA]</scope>
    <source>
        <strain evidence="3 4">HDW19</strain>
    </source>
</reference>
<feature type="modified residue" description="4-aspartylphosphate" evidence="1">
    <location>
        <position position="53"/>
    </location>
</feature>
<sequence>MNFYIVDDDVAVPLVLQQIIEQNFDFTVVGTAHSAQAALDQWLALDVDILLVDLLMAEMSGIDLVKKLKGIQPNLRVVMISQVRSPHLREEAYRGGIEFFIDKPINVVEVKTVLEKVVQNLQMEQKLKHIQKLIGDQSAVVEESMAQGVVQKNQQAKIRSILNLLGISTETGASDILFIAEIMLEQQLHFKEIDFAVDYQIDEHEKRIIFQRIRRALKVGLTNLAHLCLDDFENELLINYGNILFEYKNVHEEMQYLQGKRSEHGKTSLRHFFEGLVLESQA</sequence>
<keyword evidence="1" id="KW-0597">Phosphoprotein</keyword>
<dbReference type="InterPro" id="IPR001789">
    <property type="entry name" value="Sig_transdc_resp-reg_receiver"/>
</dbReference>
<dbReference type="InterPro" id="IPR013972">
    <property type="entry name" value="YcbB"/>
</dbReference>
<dbReference type="Pfam" id="PF00072">
    <property type="entry name" value="Response_reg"/>
    <property type="match status" value="1"/>
</dbReference>
<dbReference type="Proteomes" id="UP000500741">
    <property type="component" value="Chromosome"/>
</dbReference>
<evidence type="ECO:0000313" key="4">
    <source>
        <dbReference type="Proteomes" id="UP000500741"/>
    </source>
</evidence>
<organism evidence="3 4">
    <name type="scientific">Weissella coleopterorum</name>
    <dbReference type="NCBI Taxonomy" id="2714949"/>
    <lineage>
        <taxon>Bacteria</taxon>
        <taxon>Bacillati</taxon>
        <taxon>Bacillota</taxon>
        <taxon>Bacilli</taxon>
        <taxon>Lactobacillales</taxon>
        <taxon>Lactobacillaceae</taxon>
        <taxon>Weissella</taxon>
    </lineage>
</organism>
<dbReference type="RefSeq" id="WP_166009502.1">
    <property type="nucleotide sequence ID" value="NZ_CP049888.1"/>
</dbReference>
<dbReference type="Gene3D" id="3.40.50.2300">
    <property type="match status" value="1"/>
</dbReference>
<dbReference type="Pfam" id="PF08664">
    <property type="entry name" value="YcbB"/>
    <property type="match status" value="1"/>
</dbReference>
<protein>
    <submittedName>
        <fullName evidence="3">Response regulator</fullName>
    </submittedName>
</protein>